<keyword evidence="1" id="KW-0812">Transmembrane</keyword>
<dbReference type="OrthoDB" id="2340043at2"/>
<feature type="transmembrane region" description="Helical" evidence="1">
    <location>
        <begin position="12"/>
        <end position="36"/>
    </location>
</feature>
<dbReference type="InterPro" id="IPR036691">
    <property type="entry name" value="Endo/exonu/phosph_ase_sf"/>
</dbReference>
<feature type="domain" description="Endonuclease/exonuclease/phosphatase" evidence="2">
    <location>
        <begin position="122"/>
        <end position="335"/>
    </location>
</feature>
<dbReference type="Gene3D" id="3.60.10.10">
    <property type="entry name" value="Endonuclease/exonuclease/phosphatase"/>
    <property type="match status" value="1"/>
</dbReference>
<dbReference type="Pfam" id="PF03372">
    <property type="entry name" value="Exo_endo_phos"/>
    <property type="match status" value="1"/>
</dbReference>
<name>A0A1H1ZP07_9MICC</name>
<accession>A0A1H1ZP07</accession>
<dbReference type="EMBL" id="LT629779">
    <property type="protein sequence ID" value="SDT35410.1"/>
    <property type="molecule type" value="Genomic_DNA"/>
</dbReference>
<dbReference type="GO" id="GO:0004527">
    <property type="term" value="F:exonuclease activity"/>
    <property type="evidence" value="ECO:0007669"/>
    <property type="project" value="UniProtKB-KW"/>
</dbReference>
<gene>
    <name evidence="3" type="ORF">SAMN04489743_2552</name>
</gene>
<sequence>MTSSGRRVPARFPVVCTWLSLLAAVPVLVISVFRAVGAEWPVLVVQLLAFTPWLTVPAGVALVLALFGGRRWLQAVTAGLLVCQLFWLFPLDVARPSPAAAAAPAASPTEQQPPATVELNVMSINSQFGRADAATIVRLVREKKVALLAVQEHSQDLQERLAAEGLGSLLPHRISQPTDDGAGSAVYSSHPLEPVGLLPDTPFLMPTARITATGSGGGASAVLELTNVHTLPPVDTRVGQWRSDLKALSRLAERPGHRLLMGDFNATYDHAEFRSLLRAGEDGLVDVAAAAGSRLLPTWPMDGTRLPGIAIDHVVTSPRVGSSGYQVHGVPGTDHAAIFATVAVPAA</sequence>
<keyword evidence="1" id="KW-0472">Membrane</keyword>
<keyword evidence="3" id="KW-0540">Nuclease</keyword>
<dbReference type="Proteomes" id="UP000198751">
    <property type="component" value="Chromosome I"/>
</dbReference>
<dbReference type="AlphaFoldDB" id="A0A1H1ZP07"/>
<keyword evidence="1" id="KW-1133">Transmembrane helix</keyword>
<keyword evidence="3" id="KW-0378">Hydrolase</keyword>
<keyword evidence="3" id="KW-0255">Endonuclease</keyword>
<protein>
    <submittedName>
        <fullName evidence="3">Metal-dependent hydrolase, endonuclease/exonuclease/phosphatase family</fullName>
    </submittedName>
</protein>
<reference evidence="4" key="1">
    <citation type="submission" date="2016-10" db="EMBL/GenBank/DDBJ databases">
        <authorList>
            <person name="Varghese N."/>
            <person name="Submissions S."/>
        </authorList>
    </citation>
    <scope>NUCLEOTIDE SEQUENCE [LARGE SCALE GENOMIC DNA]</scope>
    <source>
        <strain evidence="4">IMMIB L-1606</strain>
    </source>
</reference>
<proteinExistence type="predicted"/>
<evidence type="ECO:0000313" key="4">
    <source>
        <dbReference type="Proteomes" id="UP000198751"/>
    </source>
</evidence>
<keyword evidence="3" id="KW-0269">Exonuclease</keyword>
<evidence type="ECO:0000256" key="1">
    <source>
        <dbReference type="SAM" id="Phobius"/>
    </source>
</evidence>
<dbReference type="RefSeq" id="WP_091720764.1">
    <property type="nucleotide sequence ID" value="NZ_LT629779.1"/>
</dbReference>
<feature type="transmembrane region" description="Helical" evidence="1">
    <location>
        <begin position="72"/>
        <end position="89"/>
    </location>
</feature>
<keyword evidence="4" id="KW-1185">Reference proteome</keyword>
<feature type="transmembrane region" description="Helical" evidence="1">
    <location>
        <begin position="42"/>
        <end position="65"/>
    </location>
</feature>
<organism evidence="3 4">
    <name type="scientific">Pseudarthrobacter equi</name>
    <dbReference type="NCBI Taxonomy" id="728066"/>
    <lineage>
        <taxon>Bacteria</taxon>
        <taxon>Bacillati</taxon>
        <taxon>Actinomycetota</taxon>
        <taxon>Actinomycetes</taxon>
        <taxon>Micrococcales</taxon>
        <taxon>Micrococcaceae</taxon>
        <taxon>Pseudarthrobacter</taxon>
    </lineage>
</organism>
<dbReference type="SUPFAM" id="SSF56219">
    <property type="entry name" value="DNase I-like"/>
    <property type="match status" value="1"/>
</dbReference>
<evidence type="ECO:0000313" key="3">
    <source>
        <dbReference type="EMBL" id="SDT35410.1"/>
    </source>
</evidence>
<dbReference type="GO" id="GO:0004519">
    <property type="term" value="F:endonuclease activity"/>
    <property type="evidence" value="ECO:0007669"/>
    <property type="project" value="UniProtKB-KW"/>
</dbReference>
<evidence type="ECO:0000259" key="2">
    <source>
        <dbReference type="Pfam" id="PF03372"/>
    </source>
</evidence>
<dbReference type="InterPro" id="IPR005135">
    <property type="entry name" value="Endo/exonuclease/phosphatase"/>
</dbReference>